<evidence type="ECO:0000256" key="6">
    <source>
        <dbReference type="SAM" id="MobiDB-lite"/>
    </source>
</evidence>
<keyword evidence="7" id="KW-0560">Oxidoreductase</keyword>
<dbReference type="PANTHER" id="PTHR46091">
    <property type="entry name" value="BLR7054 PROTEIN"/>
    <property type="match status" value="1"/>
</dbReference>
<dbReference type="Proteomes" id="UP000317093">
    <property type="component" value="Chromosome"/>
</dbReference>
<dbReference type="EC" id="1.3.99.28" evidence="7"/>
<dbReference type="Pfam" id="PF13450">
    <property type="entry name" value="NAD_binding_8"/>
    <property type="match status" value="1"/>
</dbReference>
<feature type="region of interest" description="Disordered" evidence="6">
    <location>
        <begin position="1"/>
        <end position="25"/>
    </location>
</feature>
<evidence type="ECO:0000256" key="3">
    <source>
        <dbReference type="ARBA" id="ARBA00022827"/>
    </source>
</evidence>
<dbReference type="PANTHER" id="PTHR46091:SF3">
    <property type="entry name" value="AMINE OXIDASE DOMAIN-CONTAINING PROTEIN"/>
    <property type="match status" value="1"/>
</dbReference>
<dbReference type="InterPro" id="IPR036188">
    <property type="entry name" value="FAD/NAD-bd_sf"/>
</dbReference>
<evidence type="ECO:0000256" key="5">
    <source>
        <dbReference type="ARBA" id="ARBA00023027"/>
    </source>
</evidence>
<dbReference type="EMBL" id="CP036279">
    <property type="protein sequence ID" value="QDU61072.1"/>
    <property type="molecule type" value="Genomic_DNA"/>
</dbReference>
<protein>
    <submittedName>
        <fullName evidence="7">Phytoene desaturase (Neurosporene-forming)</fullName>
        <ecNumber evidence="7">1.3.99.28</ecNumber>
    </submittedName>
</protein>
<proteinExistence type="predicted"/>
<dbReference type="Gene3D" id="3.50.50.60">
    <property type="entry name" value="FAD/NAD(P)-binding domain"/>
    <property type="match status" value="2"/>
</dbReference>
<gene>
    <name evidence="7" type="primary">crtI_2</name>
    <name evidence="7" type="ORF">Pan216_19250</name>
</gene>
<keyword evidence="8" id="KW-1185">Reference proteome</keyword>
<evidence type="ECO:0000256" key="2">
    <source>
        <dbReference type="ARBA" id="ARBA00022729"/>
    </source>
</evidence>
<keyword evidence="3" id="KW-0274">FAD</keyword>
<evidence type="ECO:0000256" key="4">
    <source>
        <dbReference type="ARBA" id="ARBA00022857"/>
    </source>
</evidence>
<dbReference type="SUPFAM" id="SSF51905">
    <property type="entry name" value="FAD/NAD(P)-binding domain"/>
    <property type="match status" value="1"/>
</dbReference>
<keyword evidence="5" id="KW-0520">NAD</keyword>
<evidence type="ECO:0000256" key="1">
    <source>
        <dbReference type="ARBA" id="ARBA00022630"/>
    </source>
</evidence>
<dbReference type="InterPro" id="IPR052206">
    <property type="entry name" value="Retinol_saturase"/>
</dbReference>
<name>A0A518B2A0_9BACT</name>
<keyword evidence="4" id="KW-0521">NADP</keyword>
<keyword evidence="2" id="KW-0732">Signal</keyword>
<accession>A0A518B2A0</accession>
<dbReference type="AlphaFoldDB" id="A0A518B2A0"/>
<organism evidence="7 8">
    <name type="scientific">Kolteria novifilia</name>
    <dbReference type="NCBI Taxonomy" id="2527975"/>
    <lineage>
        <taxon>Bacteria</taxon>
        <taxon>Pseudomonadati</taxon>
        <taxon>Planctomycetota</taxon>
        <taxon>Planctomycetia</taxon>
        <taxon>Kolteriales</taxon>
        <taxon>Kolteriaceae</taxon>
        <taxon>Kolteria</taxon>
    </lineage>
</organism>
<evidence type="ECO:0000313" key="8">
    <source>
        <dbReference type="Proteomes" id="UP000317093"/>
    </source>
</evidence>
<reference evidence="7 8" key="1">
    <citation type="submission" date="2019-02" db="EMBL/GenBank/DDBJ databases">
        <title>Deep-cultivation of Planctomycetes and their phenomic and genomic characterization uncovers novel biology.</title>
        <authorList>
            <person name="Wiegand S."/>
            <person name="Jogler M."/>
            <person name="Boedeker C."/>
            <person name="Pinto D."/>
            <person name="Vollmers J."/>
            <person name="Rivas-Marin E."/>
            <person name="Kohn T."/>
            <person name="Peeters S.H."/>
            <person name="Heuer A."/>
            <person name="Rast P."/>
            <person name="Oberbeckmann S."/>
            <person name="Bunk B."/>
            <person name="Jeske O."/>
            <person name="Meyerdierks A."/>
            <person name="Storesund J.E."/>
            <person name="Kallscheuer N."/>
            <person name="Luecker S."/>
            <person name="Lage O.M."/>
            <person name="Pohl T."/>
            <person name="Merkel B.J."/>
            <person name="Hornburger P."/>
            <person name="Mueller R.-W."/>
            <person name="Bruemmer F."/>
            <person name="Labrenz M."/>
            <person name="Spormann A.M."/>
            <person name="Op den Camp H."/>
            <person name="Overmann J."/>
            <person name="Amann R."/>
            <person name="Jetten M.S.M."/>
            <person name="Mascher T."/>
            <person name="Medema M.H."/>
            <person name="Devos D.P."/>
            <person name="Kaster A.-K."/>
            <person name="Ovreas L."/>
            <person name="Rohde M."/>
            <person name="Galperin M.Y."/>
            <person name="Jogler C."/>
        </authorList>
    </citation>
    <scope>NUCLEOTIDE SEQUENCE [LARGE SCALE GENOMIC DNA]</scope>
    <source>
        <strain evidence="7 8">Pan216</strain>
    </source>
</reference>
<keyword evidence="1" id="KW-0285">Flavoprotein</keyword>
<dbReference type="GO" id="GO:0016491">
    <property type="term" value="F:oxidoreductase activity"/>
    <property type="evidence" value="ECO:0007669"/>
    <property type="project" value="UniProtKB-KW"/>
</dbReference>
<dbReference type="KEGG" id="knv:Pan216_19250"/>
<sequence>MPTASVGMAPRRSLGNELTNQEPRTSHLVVDPLPARNAVNIGTSYKQHPIDGDYDVIVIGSGIGGLAAAALLSKHAGKRVLVLERHYTAGGFTHTFHRPGYDWDVGVHYIGGVFDPDSSLCQLFDDVTDAGLQWADMGEVYDRIIIGEDSYDLVKGKEAFRARLKEYFPKEARAIDRYLKELESTVGWADLYFAEKCLPTFLSRLVGGFMRWPLARKAKRTTLETLATLTSDQRLIGVLAGQYGDYGLPPAQSSFFVHALVAYHYLEGAAYPVGGSATIAQTMLPVIEAGGGAVYTNADVQEIVIDKDRAVGVRLADDNELRAPLIISDAGVPTTLGKLLPEETRRKHRFDELMSRHTDSIAHVSLYIGLKQTAAELGLSKTNLWVYPNHDHDRNVERLRDDPDAPFPCVYLSFPSAKDPDFEQRHPGHATIEVISMAPYAWFESWKETRWKKRGDDYDAFKEELSERLLETLYVHCPQVKGKIDTMELSTPLSTEHFMGHRKGAIYGLAATPARFLEKRLRPRTAIKGLYLTGTDICTLGVAGALSGGFLTASAIAGRDLRGAVAKGAEEARAKRATS</sequence>
<evidence type="ECO:0000313" key="7">
    <source>
        <dbReference type="EMBL" id="QDU61072.1"/>
    </source>
</evidence>